<comment type="caution">
    <text evidence="3">The sequence shown here is derived from an EMBL/GenBank/DDBJ whole genome shotgun (WGS) entry which is preliminary data.</text>
</comment>
<dbReference type="AlphaFoldDB" id="A0A2S4LB18"/>
<evidence type="ECO:0000313" key="3">
    <source>
        <dbReference type="EMBL" id="POR39635.1"/>
    </source>
</evidence>
<keyword evidence="4" id="KW-1185">Reference proteome</keyword>
<proteinExistence type="predicted"/>
<name>A0A2S4LB18_9HYPO</name>
<sequence>MPSGTLALAFTTPAAAALTSFQPTPNGGAELGSGAAVRLPHAPPPPRRQPVAPTPTPNLTEQNRYQALGCTRQGTASTSTSTQHQQSPSRLCLHPPPTTSPRSPHAHSLLAFCARTSLPHLPSPPSAQRQTPSRRLRILRCQDALALLSAPRLLTLASLPFLSHSSLADRLEHSGHRLGPA</sequence>
<feature type="signal peptide" evidence="2">
    <location>
        <begin position="1"/>
        <end position="16"/>
    </location>
</feature>
<dbReference type="Proteomes" id="UP000237481">
    <property type="component" value="Unassembled WGS sequence"/>
</dbReference>
<feature type="region of interest" description="Disordered" evidence="1">
    <location>
        <begin position="21"/>
        <end position="105"/>
    </location>
</feature>
<feature type="chain" id="PRO_5015678971" evidence="2">
    <location>
        <begin position="17"/>
        <end position="181"/>
    </location>
</feature>
<evidence type="ECO:0000313" key="4">
    <source>
        <dbReference type="Proteomes" id="UP000237481"/>
    </source>
</evidence>
<feature type="compositionally biased region" description="Pro residues" evidence="1">
    <location>
        <begin position="41"/>
        <end position="56"/>
    </location>
</feature>
<gene>
    <name evidence="3" type="ORF">TPAR_00175</name>
</gene>
<evidence type="ECO:0000256" key="2">
    <source>
        <dbReference type="SAM" id="SignalP"/>
    </source>
</evidence>
<organism evidence="3 4">
    <name type="scientific">Tolypocladium paradoxum</name>
    <dbReference type="NCBI Taxonomy" id="94208"/>
    <lineage>
        <taxon>Eukaryota</taxon>
        <taxon>Fungi</taxon>
        <taxon>Dikarya</taxon>
        <taxon>Ascomycota</taxon>
        <taxon>Pezizomycotina</taxon>
        <taxon>Sordariomycetes</taxon>
        <taxon>Hypocreomycetidae</taxon>
        <taxon>Hypocreales</taxon>
        <taxon>Ophiocordycipitaceae</taxon>
        <taxon>Tolypocladium</taxon>
    </lineage>
</organism>
<feature type="compositionally biased region" description="Low complexity" evidence="1">
    <location>
        <begin position="71"/>
        <end position="89"/>
    </location>
</feature>
<dbReference type="EMBL" id="PKSG01000022">
    <property type="protein sequence ID" value="POR39635.1"/>
    <property type="molecule type" value="Genomic_DNA"/>
</dbReference>
<reference evidence="3 4" key="1">
    <citation type="submission" date="2018-01" db="EMBL/GenBank/DDBJ databases">
        <title>Harnessing the power of phylogenomics to disentangle the directionality and signatures of interkingdom host jumping in the parasitic fungal genus Tolypocladium.</title>
        <authorList>
            <person name="Quandt C.A."/>
            <person name="Patterson W."/>
            <person name="Spatafora J.W."/>
        </authorList>
    </citation>
    <scope>NUCLEOTIDE SEQUENCE [LARGE SCALE GENOMIC DNA]</scope>
    <source>
        <strain evidence="3 4">NRBC 100945</strain>
    </source>
</reference>
<evidence type="ECO:0000256" key="1">
    <source>
        <dbReference type="SAM" id="MobiDB-lite"/>
    </source>
</evidence>
<protein>
    <submittedName>
        <fullName evidence="3">Uncharacterized protein</fullName>
    </submittedName>
</protein>
<keyword evidence="2" id="KW-0732">Signal</keyword>
<accession>A0A2S4LB18</accession>